<keyword evidence="3" id="KW-1185">Reference proteome</keyword>
<proteinExistence type="predicted"/>
<gene>
    <name evidence="2" type="ORF">B0H16DRAFT_1734275</name>
</gene>
<feature type="region of interest" description="Disordered" evidence="1">
    <location>
        <begin position="211"/>
        <end position="243"/>
    </location>
</feature>
<dbReference type="AlphaFoldDB" id="A0AAD7HXI2"/>
<evidence type="ECO:0000256" key="1">
    <source>
        <dbReference type="SAM" id="MobiDB-lite"/>
    </source>
</evidence>
<evidence type="ECO:0000313" key="2">
    <source>
        <dbReference type="EMBL" id="KAJ7729336.1"/>
    </source>
</evidence>
<dbReference type="Proteomes" id="UP001215598">
    <property type="component" value="Unassembled WGS sequence"/>
</dbReference>
<organism evidence="2 3">
    <name type="scientific">Mycena metata</name>
    <dbReference type="NCBI Taxonomy" id="1033252"/>
    <lineage>
        <taxon>Eukaryota</taxon>
        <taxon>Fungi</taxon>
        <taxon>Dikarya</taxon>
        <taxon>Basidiomycota</taxon>
        <taxon>Agaricomycotina</taxon>
        <taxon>Agaricomycetes</taxon>
        <taxon>Agaricomycetidae</taxon>
        <taxon>Agaricales</taxon>
        <taxon>Marasmiineae</taxon>
        <taxon>Mycenaceae</taxon>
        <taxon>Mycena</taxon>
    </lineage>
</organism>
<feature type="region of interest" description="Disordered" evidence="1">
    <location>
        <begin position="255"/>
        <end position="303"/>
    </location>
</feature>
<comment type="caution">
    <text evidence="2">The sequence shown here is derived from an EMBL/GenBank/DDBJ whole genome shotgun (WGS) entry which is preliminary data.</text>
</comment>
<evidence type="ECO:0000313" key="3">
    <source>
        <dbReference type="Proteomes" id="UP001215598"/>
    </source>
</evidence>
<accession>A0AAD7HXI2</accession>
<feature type="compositionally biased region" description="Acidic residues" evidence="1">
    <location>
        <begin position="229"/>
        <end position="243"/>
    </location>
</feature>
<feature type="compositionally biased region" description="Low complexity" evidence="1">
    <location>
        <begin position="284"/>
        <end position="294"/>
    </location>
</feature>
<dbReference type="EMBL" id="JARKIB010000166">
    <property type="protein sequence ID" value="KAJ7729336.1"/>
    <property type="molecule type" value="Genomic_DNA"/>
</dbReference>
<reference evidence="2" key="1">
    <citation type="submission" date="2023-03" db="EMBL/GenBank/DDBJ databases">
        <title>Massive genome expansion in bonnet fungi (Mycena s.s.) driven by repeated elements and novel gene families across ecological guilds.</title>
        <authorList>
            <consortium name="Lawrence Berkeley National Laboratory"/>
            <person name="Harder C.B."/>
            <person name="Miyauchi S."/>
            <person name="Viragh M."/>
            <person name="Kuo A."/>
            <person name="Thoen E."/>
            <person name="Andreopoulos B."/>
            <person name="Lu D."/>
            <person name="Skrede I."/>
            <person name="Drula E."/>
            <person name="Henrissat B."/>
            <person name="Morin E."/>
            <person name="Kohler A."/>
            <person name="Barry K."/>
            <person name="LaButti K."/>
            <person name="Morin E."/>
            <person name="Salamov A."/>
            <person name="Lipzen A."/>
            <person name="Mereny Z."/>
            <person name="Hegedus B."/>
            <person name="Baldrian P."/>
            <person name="Stursova M."/>
            <person name="Weitz H."/>
            <person name="Taylor A."/>
            <person name="Grigoriev I.V."/>
            <person name="Nagy L.G."/>
            <person name="Martin F."/>
            <person name="Kauserud H."/>
        </authorList>
    </citation>
    <scope>NUCLEOTIDE SEQUENCE</scope>
    <source>
        <strain evidence="2">CBHHK182m</strain>
    </source>
</reference>
<sequence>MSYTPYIVLSKSFPFIHKYNMPHTPIGKAQLSAQATHPPPFKPPPACADEFEHANYNFQVMLKHESGAPFETTLYMFKQTASAILPLQEHIELIAGVYAITHLPFETVSRFRAFWGRNASPYPKQMRQLIDFRDNIQKVLAQRKSAKVVQSQAVQDNIRAVRENHIETQQALQVAKNSKRNNRRKTVLSKATVDDDDDAAAPVTSTELPAAAAVIDVDAELPAPPGGDSDMEDIDEDNQPAEEEISNDQFLKEVESEMPQNGKDSNKAVQYKQRRNSVGPIYESGTTPASSGSTTRKRARTASVSGQGWSHIFIMQEPSLSLRTTDNENPPQYSADEVTAAVSAIVAIQENPSGATHNAILLQEVETRTNLQVVEHKLICDLHQWNVYRAELERLREIMLDRGLIAVVNA</sequence>
<name>A0AAD7HXI2_9AGAR</name>
<protein>
    <submittedName>
        <fullName evidence="2">Uncharacterized protein</fullName>
    </submittedName>
</protein>